<keyword evidence="3" id="KW-1185">Reference proteome</keyword>
<evidence type="ECO:0000313" key="3">
    <source>
        <dbReference type="Proteomes" id="UP000887574"/>
    </source>
</evidence>
<name>A0A915EU58_9BILA</name>
<keyword evidence="2" id="KW-1133">Transmembrane helix</keyword>
<evidence type="ECO:0000256" key="1">
    <source>
        <dbReference type="SAM" id="MobiDB-lite"/>
    </source>
</evidence>
<feature type="region of interest" description="Disordered" evidence="1">
    <location>
        <begin position="41"/>
        <end position="66"/>
    </location>
</feature>
<organism evidence="3 4">
    <name type="scientific">Ditylenchus dipsaci</name>
    <dbReference type="NCBI Taxonomy" id="166011"/>
    <lineage>
        <taxon>Eukaryota</taxon>
        <taxon>Metazoa</taxon>
        <taxon>Ecdysozoa</taxon>
        <taxon>Nematoda</taxon>
        <taxon>Chromadorea</taxon>
        <taxon>Rhabditida</taxon>
        <taxon>Tylenchina</taxon>
        <taxon>Tylenchomorpha</taxon>
        <taxon>Sphaerularioidea</taxon>
        <taxon>Anguinidae</taxon>
        <taxon>Anguininae</taxon>
        <taxon>Ditylenchus</taxon>
    </lineage>
</organism>
<feature type="transmembrane region" description="Helical" evidence="2">
    <location>
        <begin position="15"/>
        <end position="34"/>
    </location>
</feature>
<proteinExistence type="predicted"/>
<keyword evidence="2" id="KW-0472">Membrane</keyword>
<dbReference type="WBParaSite" id="jg931">
    <property type="protein sequence ID" value="jg931"/>
    <property type="gene ID" value="jg931"/>
</dbReference>
<keyword evidence="2" id="KW-0812">Transmembrane</keyword>
<sequence>MEKCLTPTYRVRNAFVMLVYCITITSFIMTAYLIRKREKRHHSLKSGDFGDQKIKQESSSSFRRQKILKNEITTSAETAQEF</sequence>
<evidence type="ECO:0000256" key="2">
    <source>
        <dbReference type="SAM" id="Phobius"/>
    </source>
</evidence>
<dbReference type="AlphaFoldDB" id="A0A915EU58"/>
<dbReference type="Proteomes" id="UP000887574">
    <property type="component" value="Unplaced"/>
</dbReference>
<protein>
    <submittedName>
        <fullName evidence="4">Uncharacterized protein</fullName>
    </submittedName>
</protein>
<evidence type="ECO:0000313" key="4">
    <source>
        <dbReference type="WBParaSite" id="jg931"/>
    </source>
</evidence>
<accession>A0A915EU58</accession>
<reference evidence="4" key="1">
    <citation type="submission" date="2022-11" db="UniProtKB">
        <authorList>
            <consortium name="WormBaseParasite"/>
        </authorList>
    </citation>
    <scope>IDENTIFICATION</scope>
</reference>